<dbReference type="SUPFAM" id="SSF49464">
    <property type="entry name" value="Carboxypeptidase regulatory domain-like"/>
    <property type="match status" value="1"/>
</dbReference>
<gene>
    <name evidence="1" type="ORF">FRX97_04490</name>
</gene>
<accession>A0A5C6VB13</accession>
<proteinExistence type="predicted"/>
<keyword evidence="2" id="KW-1185">Reference proteome</keyword>
<name>A0A5C6VB13_9FLAO</name>
<dbReference type="Gene3D" id="2.60.40.1120">
    <property type="entry name" value="Carboxypeptidase-like, regulatory domain"/>
    <property type="match status" value="1"/>
</dbReference>
<keyword evidence="1" id="KW-0378">Hydrolase</keyword>
<dbReference type="Pfam" id="PF13715">
    <property type="entry name" value="CarbopepD_reg_2"/>
    <property type="match status" value="1"/>
</dbReference>
<keyword evidence="1" id="KW-0645">Protease</keyword>
<comment type="caution">
    <text evidence="1">The sequence shown here is derived from an EMBL/GenBank/DDBJ whole genome shotgun (WGS) entry which is preliminary data.</text>
</comment>
<dbReference type="InterPro" id="IPR043741">
    <property type="entry name" value="DUF5686"/>
</dbReference>
<dbReference type="GO" id="GO:0004180">
    <property type="term" value="F:carboxypeptidase activity"/>
    <property type="evidence" value="ECO:0007669"/>
    <property type="project" value="UniProtKB-KW"/>
</dbReference>
<organism evidence="1 2">
    <name type="scientific">Luteibaculum oceani</name>
    <dbReference type="NCBI Taxonomy" id="1294296"/>
    <lineage>
        <taxon>Bacteria</taxon>
        <taxon>Pseudomonadati</taxon>
        <taxon>Bacteroidota</taxon>
        <taxon>Flavobacteriia</taxon>
        <taxon>Flavobacteriales</taxon>
        <taxon>Luteibaculaceae</taxon>
        <taxon>Luteibaculum</taxon>
    </lineage>
</organism>
<evidence type="ECO:0000313" key="2">
    <source>
        <dbReference type="Proteomes" id="UP000321168"/>
    </source>
</evidence>
<evidence type="ECO:0000313" key="1">
    <source>
        <dbReference type="EMBL" id="TXC81781.1"/>
    </source>
</evidence>
<keyword evidence="1" id="KW-0121">Carboxypeptidase</keyword>
<sequence>MGITPPTSILAPVRYLLLTLFLLAGFIAKSQQTEVRGRVVDAETGEALPYVNISFQGTKIGTTSDLDGNFVLKSYYASDTVVATFVGYMPSKMGVILDQTQTVEIKLQAGISLAEVEVRPDKDAENPAHPIIRKVIANKKINDREKLRSYSYEVYNKVEFDLNNVTEDFKSKKAFRPFEFIFDYIDTTGEKDYLPIFISETISEIYYRKFPKAQKESINAVKVSGIENESVSQFLGDMYQNVNVYDNNISVFGKPFISPISNSGFAFYKYYLLDSLWKDNYWCYHIKFIPKRENDPVYNGEMFIHDTTYAIKEFRGNISEEANINFVKGFEVTQIFEQVKPEVWMLTKDKLVVDFALGEKTMGLYGRKTSTYKNHKVNEELPDEFYNTVNQVEVEKGAREKGEDYWQLHRHEELDKNEKAIYFMVDSLKEVPTFQTYLDIVNIVFTGYKVVGNFEFGPYYSLYSFNPVEGNRFKLGVRTSNDFSTRVAFSTYGAYGLRDQKLKYGASFFAFVSKEPRSFFELSYHQDIEQLGLSQNAFSTDNFFGSFLRRNPANKLNLVTEYKGYYEHEWFYGFSNRLIFSHRNILPRGALEFRAPLEGTSGSTLVDAISTTEVGFYTRFAYKERFVSGEFDRISLGTDKPIIEIQLTKSLPGVLNADYNYTKLYAALSDEISFGYFGYTELRSEAGKIWGRAPYPLLEIHKGNETFFYDDYAFNTMNFFEFVSDQFVSVSGTHHFGGLFLNRIPLLKKLKLREVVSAKAVYGTYNSKNSETLQLSEGINTFSNRKPFLEAAVGVENILKFLRIDALWRLSYLQNPNIVDFGIRAKLQLKF</sequence>
<protein>
    <submittedName>
        <fullName evidence="1">Carboxypeptidase-like regulatory domain-containing protein</fullName>
    </submittedName>
</protein>
<dbReference type="InterPro" id="IPR008969">
    <property type="entry name" value="CarboxyPept-like_regulatory"/>
</dbReference>
<dbReference type="AlphaFoldDB" id="A0A5C6VB13"/>
<reference evidence="1 2" key="1">
    <citation type="submission" date="2019-08" db="EMBL/GenBank/DDBJ databases">
        <title>Genome of Luteibaculum oceani JCM 18817.</title>
        <authorList>
            <person name="Bowman J.P."/>
        </authorList>
    </citation>
    <scope>NUCLEOTIDE SEQUENCE [LARGE SCALE GENOMIC DNA]</scope>
    <source>
        <strain evidence="1 2">JCM 18817</strain>
    </source>
</reference>
<dbReference type="Pfam" id="PF18939">
    <property type="entry name" value="DUF5686"/>
    <property type="match status" value="1"/>
</dbReference>
<dbReference type="OrthoDB" id="983143at2"/>
<dbReference type="Proteomes" id="UP000321168">
    <property type="component" value="Unassembled WGS sequence"/>
</dbReference>
<dbReference type="EMBL" id="VORB01000003">
    <property type="protein sequence ID" value="TXC81781.1"/>
    <property type="molecule type" value="Genomic_DNA"/>
</dbReference>